<protein>
    <submittedName>
        <fullName evidence="2">F-box domain-containing protein</fullName>
    </submittedName>
</protein>
<evidence type="ECO:0000313" key="1">
    <source>
        <dbReference type="Proteomes" id="UP000492821"/>
    </source>
</evidence>
<evidence type="ECO:0000313" key="2">
    <source>
        <dbReference type="WBParaSite" id="Pan_g22860.t2"/>
    </source>
</evidence>
<keyword evidence="1" id="KW-1185">Reference proteome</keyword>
<proteinExistence type="predicted"/>
<accession>A0A7E4ZX94</accession>
<dbReference type="AlphaFoldDB" id="A0A7E4ZX94"/>
<dbReference type="WBParaSite" id="Pan_g22860.t2">
    <property type="protein sequence ID" value="Pan_g22860.t2"/>
    <property type="gene ID" value="Pan_g22860"/>
</dbReference>
<reference evidence="2" key="2">
    <citation type="submission" date="2020-10" db="UniProtKB">
        <authorList>
            <consortium name="WormBaseParasite"/>
        </authorList>
    </citation>
    <scope>IDENTIFICATION</scope>
</reference>
<reference evidence="1" key="1">
    <citation type="journal article" date="2013" name="Genetics">
        <title>The draft genome and transcriptome of Panagrellus redivivus are shaped by the harsh demands of a free-living lifestyle.</title>
        <authorList>
            <person name="Srinivasan J."/>
            <person name="Dillman A.R."/>
            <person name="Macchietto M.G."/>
            <person name="Heikkinen L."/>
            <person name="Lakso M."/>
            <person name="Fracchia K.M."/>
            <person name="Antoshechkin I."/>
            <person name="Mortazavi A."/>
            <person name="Wong G."/>
            <person name="Sternberg P.W."/>
        </authorList>
    </citation>
    <scope>NUCLEOTIDE SEQUENCE [LARGE SCALE GENOMIC DNA]</scope>
    <source>
        <strain evidence="1">MT8872</strain>
    </source>
</reference>
<dbReference type="Proteomes" id="UP000492821">
    <property type="component" value="Unassembled WGS sequence"/>
</dbReference>
<name>A0A7E4ZX94_PANRE</name>
<organism evidence="1 2">
    <name type="scientific">Panagrellus redivivus</name>
    <name type="common">Microworm</name>
    <dbReference type="NCBI Taxonomy" id="6233"/>
    <lineage>
        <taxon>Eukaryota</taxon>
        <taxon>Metazoa</taxon>
        <taxon>Ecdysozoa</taxon>
        <taxon>Nematoda</taxon>
        <taxon>Chromadorea</taxon>
        <taxon>Rhabditida</taxon>
        <taxon>Tylenchina</taxon>
        <taxon>Panagrolaimomorpha</taxon>
        <taxon>Panagrolaimoidea</taxon>
        <taxon>Panagrolaimidae</taxon>
        <taxon>Panagrellus</taxon>
    </lineage>
</organism>
<sequence length="367" mass="42036">MSSSLRPHLIREVMNDLLERHDGDAMVYLGLSGREPFQVFASFVPHNVGIECDEDERNLIIVIADEPFAHYVQTDLAASDESLSMMSRFTRVLKLIAPVEDEMPEIPVSKSVLENTTDLILFNIEDYVIPIVWALKKFSHLRSLTIYGGFPELRHNIGNFKLPQGLVCLELEDVITTKYNFPLPEVVKFRVSAYPTQIRPFRSFPQVKNLHLDMSVDKVKLEFIKLLPTILKCFPNVEAPTINLTSKHDSADDDIPLLNEVYQFFETADFHAKVKIDYQEKVYVDANSNRFNDLKNLGFEANVVYADLSIVKAFPKVHLTHSVELIIAQDLSRYVSYGYYSGQYGVRWDENDAYLDYGDSGSEYDPF</sequence>